<name>A0A243RJJ0_9ACTN</name>
<sequence>MDYREFNDEVGRLNRGSYAGLPVVEAPESDGALPEGLPAPEAAAWRISWNGRNDGFEANFRHFLTAVDPAKVSALIVGDWGSAYETSSAQAIGLLVEHAGRFPALRSMFFGAIASEECEISWIQQSDVTPLLEAFPSLERLEVRGGSALLLRPVRHESLRVLRFETGGLPAEVVRAVGESDFPALEYLEMWLGTSDYGGDATVADLAPILSGERLPALRHLGLQDSEIQDEIAAAVASAPVVAGLESLALSMGTLTDEGAEALLSGQPLTHLRHLDLHHHYLTGPMVKHVEAAFAGTGVEVDLSEQEEADDDWRYIAVAE</sequence>
<dbReference type="InterPro" id="IPR001611">
    <property type="entry name" value="Leu-rich_rpt"/>
</dbReference>
<dbReference type="Pfam" id="PF13516">
    <property type="entry name" value="LRR_6"/>
    <property type="match status" value="1"/>
</dbReference>
<dbReference type="RefSeq" id="WP_086574652.1">
    <property type="nucleotide sequence ID" value="NZ_NGFP01000090.1"/>
</dbReference>
<dbReference type="InterPro" id="IPR032675">
    <property type="entry name" value="LRR_dom_sf"/>
</dbReference>
<dbReference type="EMBL" id="NGFP01000090">
    <property type="protein sequence ID" value="OUC95037.1"/>
    <property type="molecule type" value="Genomic_DNA"/>
</dbReference>
<comment type="caution">
    <text evidence="1">The sequence shown here is derived from an EMBL/GenBank/DDBJ whole genome shotgun (WGS) entry which is preliminary data.</text>
</comment>
<evidence type="ECO:0000313" key="2">
    <source>
        <dbReference type="Proteomes" id="UP000194761"/>
    </source>
</evidence>
<dbReference type="NCBIfam" id="NF038076">
    <property type="entry name" value="fam_STM4015"/>
    <property type="match status" value="1"/>
</dbReference>
<organism evidence="1 2">
    <name type="scientific">Streptosporangium minutum</name>
    <dbReference type="NCBI Taxonomy" id="569862"/>
    <lineage>
        <taxon>Bacteria</taxon>
        <taxon>Bacillati</taxon>
        <taxon>Actinomycetota</taxon>
        <taxon>Actinomycetes</taxon>
        <taxon>Streptosporangiales</taxon>
        <taxon>Streptosporangiaceae</taxon>
        <taxon>Streptosporangium</taxon>
    </lineage>
</organism>
<dbReference type="Gene3D" id="3.80.10.10">
    <property type="entry name" value="Ribonuclease Inhibitor"/>
    <property type="match status" value="1"/>
</dbReference>
<reference evidence="1 2" key="1">
    <citation type="submission" date="2017-05" db="EMBL/GenBank/DDBJ databases">
        <title>Biotechnological potential of actinobacteria isolated from South African environments.</title>
        <authorList>
            <person name="Le Roes-Hill M."/>
            <person name="Prins A."/>
            <person name="Durrell K.A."/>
        </authorList>
    </citation>
    <scope>NUCLEOTIDE SEQUENCE [LARGE SCALE GENOMIC DNA]</scope>
    <source>
        <strain evidence="1">M26</strain>
    </source>
</reference>
<gene>
    <name evidence="1" type="ORF">CA984_20065</name>
</gene>
<keyword evidence="2" id="KW-1185">Reference proteome</keyword>
<evidence type="ECO:0000313" key="1">
    <source>
        <dbReference type="EMBL" id="OUC95037.1"/>
    </source>
</evidence>
<accession>A0A243RJJ0</accession>
<proteinExistence type="predicted"/>
<dbReference type="Proteomes" id="UP000194761">
    <property type="component" value="Unassembled WGS sequence"/>
</dbReference>
<dbReference type="SUPFAM" id="SSF52047">
    <property type="entry name" value="RNI-like"/>
    <property type="match status" value="1"/>
</dbReference>
<dbReference type="AlphaFoldDB" id="A0A243RJJ0"/>
<protein>
    <submittedName>
        <fullName evidence="1">Cytoplasmic protein</fullName>
    </submittedName>
</protein>
<dbReference type="InterPro" id="IPR047722">
    <property type="entry name" value="STM4015-like"/>
</dbReference>